<keyword evidence="4" id="KW-1185">Reference proteome</keyword>
<accession>A7IL70</accession>
<dbReference type="HOGENOM" id="CLU_057102_1_0_5"/>
<dbReference type="Pfam" id="PF02655">
    <property type="entry name" value="ATP-grasp_3"/>
    <property type="match status" value="1"/>
</dbReference>
<sequence>MRPAASRENRLGNMDLALIALSARPLAASAARAGFAALSFDLFADLDTCAHSARCVRVHKKNGCAFDGDDLVQALHSLAPAGLPVVLGGGLEHDPALMARIAERNPILGNAPQTVRVLKDPIALAALCAHLGIPHPPITLESPTAEAFAGASVLEKKIGGAGGAHIRRRAAGDLSPPAPGYFLQREVEGQSLSVLLLANGSSARLVGASRQWRAEDPEHPFRYGGAAGPIVLPEAFAAQMQQGALNVALACGLVGLVSVDFMVSDEGWFLVEVNPRLGATLDIFDVDPLPPLMGLHLAACGGRLPDVLPLPSEAHAAGVIYADRDMVVPQEAWPAHVADRPPAGAAVAKGSPLCTVRATGPSVEIAEARLVELIRTLKRELGLEPEPSVVP</sequence>
<gene>
    <name evidence="3" type="ordered locus">Xaut_3534</name>
</gene>
<dbReference type="PROSITE" id="PS50975">
    <property type="entry name" value="ATP_GRASP"/>
    <property type="match status" value="1"/>
</dbReference>
<dbReference type="PIRSF" id="PIRSF016817">
    <property type="entry name" value="UCP016817_carboligase"/>
    <property type="match status" value="1"/>
</dbReference>
<name>A7IL70_XANP2</name>
<dbReference type="Proteomes" id="UP000002417">
    <property type="component" value="Chromosome"/>
</dbReference>
<dbReference type="eggNOG" id="COG2232">
    <property type="taxonomic scope" value="Bacteria"/>
</dbReference>
<keyword evidence="1" id="KW-0067">ATP-binding</keyword>
<dbReference type="InterPro" id="IPR016677">
    <property type="entry name" value="UCP016817_carboligase"/>
</dbReference>
<dbReference type="SUPFAM" id="SSF56059">
    <property type="entry name" value="Glutathione synthetase ATP-binding domain-like"/>
    <property type="match status" value="1"/>
</dbReference>
<dbReference type="InterPro" id="IPR003806">
    <property type="entry name" value="ATP-grasp_PylC-type"/>
</dbReference>
<dbReference type="STRING" id="78245.Xaut_3534"/>
<protein>
    <recommendedName>
        <fullName evidence="2">ATP-grasp domain-containing protein</fullName>
    </recommendedName>
</protein>
<organism evidence="3 4">
    <name type="scientific">Xanthobacter autotrophicus (strain ATCC BAA-1158 / Py2)</name>
    <dbReference type="NCBI Taxonomy" id="78245"/>
    <lineage>
        <taxon>Bacteria</taxon>
        <taxon>Pseudomonadati</taxon>
        <taxon>Pseudomonadota</taxon>
        <taxon>Alphaproteobacteria</taxon>
        <taxon>Hyphomicrobiales</taxon>
        <taxon>Xanthobacteraceae</taxon>
        <taxon>Xanthobacter</taxon>
    </lineage>
</organism>
<evidence type="ECO:0000313" key="3">
    <source>
        <dbReference type="EMBL" id="ABS68763.1"/>
    </source>
</evidence>
<evidence type="ECO:0000256" key="1">
    <source>
        <dbReference type="PROSITE-ProRule" id="PRU00409"/>
    </source>
</evidence>
<dbReference type="Gene3D" id="3.30.470.20">
    <property type="entry name" value="ATP-grasp fold, B domain"/>
    <property type="match status" value="1"/>
</dbReference>
<dbReference type="EMBL" id="CP000781">
    <property type="protein sequence ID" value="ABS68763.1"/>
    <property type="molecule type" value="Genomic_DNA"/>
</dbReference>
<proteinExistence type="predicted"/>
<dbReference type="InterPro" id="IPR011761">
    <property type="entry name" value="ATP-grasp"/>
</dbReference>
<reference evidence="3 4" key="1">
    <citation type="submission" date="2007-07" db="EMBL/GenBank/DDBJ databases">
        <title>Complete sequence of chromosome of Xanthobacter autotrophicus Py2.</title>
        <authorList>
            <consortium name="US DOE Joint Genome Institute"/>
            <person name="Copeland A."/>
            <person name="Lucas S."/>
            <person name="Lapidus A."/>
            <person name="Barry K."/>
            <person name="Glavina del Rio T."/>
            <person name="Hammon N."/>
            <person name="Israni S."/>
            <person name="Dalin E."/>
            <person name="Tice H."/>
            <person name="Pitluck S."/>
            <person name="Sims D."/>
            <person name="Brettin T."/>
            <person name="Bruce D."/>
            <person name="Detter J.C."/>
            <person name="Han C."/>
            <person name="Tapia R."/>
            <person name="Brainard J."/>
            <person name="Schmutz J."/>
            <person name="Larimer F."/>
            <person name="Land M."/>
            <person name="Hauser L."/>
            <person name="Kyrpides N."/>
            <person name="Kim E."/>
            <person name="Ensigns S.A."/>
            <person name="Richardson P."/>
        </authorList>
    </citation>
    <scope>NUCLEOTIDE SEQUENCE [LARGE SCALE GENOMIC DNA]</scope>
    <source>
        <strain evidence="4">ATCC BAA-1158 / Py2</strain>
    </source>
</reference>
<dbReference type="GO" id="GO:0005524">
    <property type="term" value="F:ATP binding"/>
    <property type="evidence" value="ECO:0007669"/>
    <property type="project" value="UniProtKB-UniRule"/>
</dbReference>
<dbReference type="KEGG" id="xau:Xaut_3534"/>
<feature type="domain" description="ATP-grasp" evidence="2">
    <location>
        <begin position="125"/>
        <end position="306"/>
    </location>
</feature>
<dbReference type="GO" id="GO:0046872">
    <property type="term" value="F:metal ion binding"/>
    <property type="evidence" value="ECO:0007669"/>
    <property type="project" value="InterPro"/>
</dbReference>
<keyword evidence="1" id="KW-0547">Nucleotide-binding</keyword>
<evidence type="ECO:0000313" key="4">
    <source>
        <dbReference type="Proteomes" id="UP000002417"/>
    </source>
</evidence>
<dbReference type="AlphaFoldDB" id="A7IL70"/>
<evidence type="ECO:0000259" key="2">
    <source>
        <dbReference type="PROSITE" id="PS50975"/>
    </source>
</evidence>